<dbReference type="Proteomes" id="UP000009192">
    <property type="component" value="Unassembled WGS sequence"/>
</dbReference>
<keyword evidence="1" id="KW-0472">Membrane</keyword>
<dbReference type="KEGG" id="dmo:Dmoj_GI26076"/>
<reference evidence="2 3" key="1">
    <citation type="journal article" date="2007" name="Nature">
        <title>Evolution of genes and genomes on the Drosophila phylogeny.</title>
        <authorList>
            <consortium name="Drosophila 12 Genomes Consortium"/>
            <person name="Clark A.G."/>
            <person name="Eisen M.B."/>
            <person name="Smith D.R."/>
            <person name="Bergman C.M."/>
            <person name="Oliver B."/>
            <person name="Markow T.A."/>
            <person name="Kaufman T.C."/>
            <person name="Kellis M."/>
            <person name="Gelbart W."/>
            <person name="Iyer V.N."/>
            <person name="Pollard D.A."/>
            <person name="Sackton T.B."/>
            <person name="Larracuente A.M."/>
            <person name="Singh N.D."/>
            <person name="Abad J.P."/>
            <person name="Abt D.N."/>
            <person name="Adryan B."/>
            <person name="Aguade M."/>
            <person name="Akashi H."/>
            <person name="Anderson W.W."/>
            <person name="Aquadro C.F."/>
            <person name="Ardell D.H."/>
            <person name="Arguello R."/>
            <person name="Artieri C.G."/>
            <person name="Barbash D.A."/>
            <person name="Barker D."/>
            <person name="Barsanti P."/>
            <person name="Batterham P."/>
            <person name="Batzoglou S."/>
            <person name="Begun D."/>
            <person name="Bhutkar A."/>
            <person name="Blanco E."/>
            <person name="Bosak S.A."/>
            <person name="Bradley R.K."/>
            <person name="Brand A.D."/>
            <person name="Brent M.R."/>
            <person name="Brooks A.N."/>
            <person name="Brown R.H."/>
            <person name="Butlin R.K."/>
            <person name="Caggese C."/>
            <person name="Calvi B.R."/>
            <person name="Bernardo de Carvalho A."/>
            <person name="Caspi A."/>
            <person name="Castrezana S."/>
            <person name="Celniker S.E."/>
            <person name="Chang J.L."/>
            <person name="Chapple C."/>
            <person name="Chatterji S."/>
            <person name="Chinwalla A."/>
            <person name="Civetta A."/>
            <person name="Clifton S.W."/>
            <person name="Comeron J.M."/>
            <person name="Costello J.C."/>
            <person name="Coyne J.A."/>
            <person name="Daub J."/>
            <person name="David R.G."/>
            <person name="Delcher A.L."/>
            <person name="Delehaunty K."/>
            <person name="Do C.B."/>
            <person name="Ebling H."/>
            <person name="Edwards K."/>
            <person name="Eickbush T."/>
            <person name="Evans J.D."/>
            <person name="Filipski A."/>
            <person name="Findeiss S."/>
            <person name="Freyhult E."/>
            <person name="Fulton L."/>
            <person name="Fulton R."/>
            <person name="Garcia A.C."/>
            <person name="Gardiner A."/>
            <person name="Garfield D.A."/>
            <person name="Garvin B.E."/>
            <person name="Gibson G."/>
            <person name="Gilbert D."/>
            <person name="Gnerre S."/>
            <person name="Godfrey J."/>
            <person name="Good R."/>
            <person name="Gotea V."/>
            <person name="Gravely B."/>
            <person name="Greenberg A.J."/>
            <person name="Griffiths-Jones S."/>
            <person name="Gross S."/>
            <person name="Guigo R."/>
            <person name="Gustafson E.A."/>
            <person name="Haerty W."/>
            <person name="Hahn M.W."/>
            <person name="Halligan D.L."/>
            <person name="Halpern A.L."/>
            <person name="Halter G.M."/>
            <person name="Han M.V."/>
            <person name="Heger A."/>
            <person name="Hillier L."/>
            <person name="Hinrichs A.S."/>
            <person name="Holmes I."/>
            <person name="Hoskins R.A."/>
            <person name="Hubisz M.J."/>
            <person name="Hultmark D."/>
            <person name="Huntley M.A."/>
            <person name="Jaffe D.B."/>
            <person name="Jagadeeshan S."/>
            <person name="Jeck W.R."/>
            <person name="Johnson J."/>
            <person name="Jones C.D."/>
            <person name="Jordan W.C."/>
            <person name="Karpen G.H."/>
            <person name="Kataoka E."/>
            <person name="Keightley P.D."/>
            <person name="Kheradpour P."/>
            <person name="Kirkness E.F."/>
            <person name="Koerich L.B."/>
            <person name="Kristiansen K."/>
            <person name="Kudrna D."/>
            <person name="Kulathinal R.J."/>
            <person name="Kumar S."/>
            <person name="Kwok R."/>
            <person name="Lander E."/>
            <person name="Langley C.H."/>
            <person name="Lapoint R."/>
            <person name="Lazzaro B.P."/>
            <person name="Lee S.J."/>
            <person name="Levesque L."/>
            <person name="Li R."/>
            <person name="Lin C.F."/>
            <person name="Lin M.F."/>
            <person name="Lindblad-Toh K."/>
            <person name="Llopart A."/>
            <person name="Long M."/>
            <person name="Low L."/>
            <person name="Lozovsky E."/>
            <person name="Lu J."/>
            <person name="Luo M."/>
            <person name="Machado C.A."/>
            <person name="Makalowski W."/>
            <person name="Marzo M."/>
            <person name="Matsuda M."/>
            <person name="Matzkin L."/>
            <person name="McAllister B."/>
            <person name="McBride C.S."/>
            <person name="McKernan B."/>
            <person name="McKernan K."/>
            <person name="Mendez-Lago M."/>
            <person name="Minx P."/>
            <person name="Mollenhauer M.U."/>
            <person name="Montooth K."/>
            <person name="Mount S.M."/>
            <person name="Mu X."/>
            <person name="Myers E."/>
            <person name="Negre B."/>
            <person name="Newfeld S."/>
            <person name="Nielsen R."/>
            <person name="Noor M.A."/>
            <person name="O'Grady P."/>
            <person name="Pachter L."/>
            <person name="Papaceit M."/>
            <person name="Parisi M.J."/>
            <person name="Parisi M."/>
            <person name="Parts L."/>
            <person name="Pedersen J.S."/>
            <person name="Pesole G."/>
            <person name="Phillippy A.M."/>
            <person name="Ponting C.P."/>
            <person name="Pop M."/>
            <person name="Porcelli D."/>
            <person name="Powell J.R."/>
            <person name="Prohaska S."/>
            <person name="Pruitt K."/>
            <person name="Puig M."/>
            <person name="Quesneville H."/>
            <person name="Ram K.R."/>
            <person name="Rand D."/>
            <person name="Rasmussen M.D."/>
            <person name="Reed L.K."/>
            <person name="Reenan R."/>
            <person name="Reily A."/>
            <person name="Remington K.A."/>
            <person name="Rieger T.T."/>
            <person name="Ritchie M.G."/>
            <person name="Robin C."/>
            <person name="Rogers Y.H."/>
            <person name="Rohde C."/>
            <person name="Rozas J."/>
            <person name="Rubenfield M.J."/>
            <person name="Ruiz A."/>
            <person name="Russo S."/>
            <person name="Salzberg S.L."/>
            <person name="Sanchez-Gracia A."/>
            <person name="Saranga D.J."/>
            <person name="Sato H."/>
            <person name="Schaeffer S.W."/>
            <person name="Schatz M.C."/>
            <person name="Schlenke T."/>
            <person name="Schwartz R."/>
            <person name="Segarra C."/>
            <person name="Singh R.S."/>
            <person name="Sirot L."/>
            <person name="Sirota M."/>
            <person name="Sisneros N.B."/>
            <person name="Smith C.D."/>
            <person name="Smith T.F."/>
            <person name="Spieth J."/>
            <person name="Stage D.E."/>
            <person name="Stark A."/>
            <person name="Stephan W."/>
            <person name="Strausberg R.L."/>
            <person name="Strempel S."/>
            <person name="Sturgill D."/>
            <person name="Sutton G."/>
            <person name="Sutton G.G."/>
            <person name="Tao W."/>
            <person name="Teichmann S."/>
            <person name="Tobari Y.N."/>
            <person name="Tomimura Y."/>
            <person name="Tsolas J.M."/>
            <person name="Valente V.L."/>
            <person name="Venter E."/>
            <person name="Venter J.C."/>
            <person name="Vicario S."/>
            <person name="Vieira F.G."/>
            <person name="Vilella A.J."/>
            <person name="Villasante A."/>
            <person name="Walenz B."/>
            <person name="Wang J."/>
            <person name="Wasserman M."/>
            <person name="Watts T."/>
            <person name="Wilson D."/>
            <person name="Wilson R.K."/>
            <person name="Wing R.A."/>
            <person name="Wolfner M.F."/>
            <person name="Wong A."/>
            <person name="Wong G.K."/>
            <person name="Wu C.I."/>
            <person name="Wu G."/>
            <person name="Yamamoto D."/>
            <person name="Yang H.P."/>
            <person name="Yang S.P."/>
            <person name="Yorke J.A."/>
            <person name="Yoshida K."/>
            <person name="Zdobnov E."/>
            <person name="Zhang P."/>
            <person name="Zhang Y."/>
            <person name="Zimin A.V."/>
            <person name="Baldwin J."/>
            <person name="Abdouelleil A."/>
            <person name="Abdulkadir J."/>
            <person name="Abebe A."/>
            <person name="Abera B."/>
            <person name="Abreu J."/>
            <person name="Acer S.C."/>
            <person name="Aftuck L."/>
            <person name="Alexander A."/>
            <person name="An P."/>
            <person name="Anderson E."/>
            <person name="Anderson S."/>
            <person name="Arachi H."/>
            <person name="Azer M."/>
            <person name="Bachantsang P."/>
            <person name="Barry A."/>
            <person name="Bayul T."/>
            <person name="Berlin A."/>
            <person name="Bessette D."/>
            <person name="Bloom T."/>
            <person name="Blye J."/>
            <person name="Boguslavskiy L."/>
            <person name="Bonnet C."/>
            <person name="Boukhgalter B."/>
            <person name="Bourzgui I."/>
            <person name="Brown A."/>
            <person name="Cahill P."/>
            <person name="Channer S."/>
            <person name="Cheshatsang Y."/>
            <person name="Chuda L."/>
            <person name="Citroen M."/>
            <person name="Collymore A."/>
            <person name="Cooke P."/>
            <person name="Costello M."/>
            <person name="D'Aco K."/>
            <person name="Daza R."/>
            <person name="De Haan G."/>
            <person name="DeGray S."/>
            <person name="DeMaso C."/>
            <person name="Dhargay N."/>
            <person name="Dooley K."/>
            <person name="Dooley E."/>
            <person name="Doricent M."/>
            <person name="Dorje P."/>
            <person name="Dorjee K."/>
            <person name="Dupes A."/>
            <person name="Elong R."/>
            <person name="Falk J."/>
            <person name="Farina A."/>
            <person name="Faro S."/>
            <person name="Ferguson D."/>
            <person name="Fisher S."/>
            <person name="Foley C.D."/>
            <person name="Franke A."/>
            <person name="Friedrich D."/>
            <person name="Gadbois L."/>
            <person name="Gearin G."/>
            <person name="Gearin C.R."/>
            <person name="Giannoukos G."/>
            <person name="Goode T."/>
            <person name="Graham J."/>
            <person name="Grandbois E."/>
            <person name="Grewal S."/>
            <person name="Gyaltsen K."/>
            <person name="Hafez N."/>
            <person name="Hagos B."/>
            <person name="Hall J."/>
            <person name="Henson C."/>
            <person name="Hollinger A."/>
            <person name="Honan T."/>
            <person name="Huard M.D."/>
            <person name="Hughes L."/>
            <person name="Hurhula B."/>
            <person name="Husby M.E."/>
            <person name="Kamat A."/>
            <person name="Kanga B."/>
            <person name="Kashin S."/>
            <person name="Khazanovich D."/>
            <person name="Kisner P."/>
            <person name="Lance K."/>
            <person name="Lara M."/>
            <person name="Lee W."/>
            <person name="Lennon N."/>
            <person name="Letendre F."/>
            <person name="LeVine R."/>
            <person name="Lipovsky A."/>
            <person name="Liu X."/>
            <person name="Liu J."/>
            <person name="Liu S."/>
            <person name="Lokyitsang T."/>
            <person name="Lokyitsang Y."/>
            <person name="Lubonja R."/>
            <person name="Lui A."/>
            <person name="MacDonald P."/>
            <person name="Magnisalis V."/>
            <person name="Maru K."/>
            <person name="Matthews C."/>
            <person name="McCusker W."/>
            <person name="McDonough S."/>
            <person name="Mehta T."/>
            <person name="Meldrim J."/>
            <person name="Meneus L."/>
            <person name="Mihai O."/>
            <person name="Mihalev A."/>
            <person name="Mihova T."/>
            <person name="Mittelman R."/>
            <person name="Mlenga V."/>
            <person name="Montmayeur A."/>
            <person name="Mulrain L."/>
            <person name="Navidi A."/>
            <person name="Naylor J."/>
            <person name="Negash T."/>
            <person name="Nguyen T."/>
            <person name="Nguyen N."/>
            <person name="Nicol R."/>
            <person name="Norbu C."/>
            <person name="Norbu N."/>
            <person name="Novod N."/>
            <person name="O'Neill B."/>
            <person name="Osman S."/>
            <person name="Markiewicz E."/>
            <person name="Oyono O.L."/>
            <person name="Patti C."/>
            <person name="Phunkhang P."/>
            <person name="Pierre F."/>
            <person name="Priest M."/>
            <person name="Raghuraman S."/>
            <person name="Rege F."/>
            <person name="Reyes R."/>
            <person name="Rise C."/>
            <person name="Rogov P."/>
            <person name="Ross K."/>
            <person name="Ryan E."/>
            <person name="Settipalli S."/>
            <person name="Shea T."/>
            <person name="Sherpa N."/>
            <person name="Shi L."/>
            <person name="Shih D."/>
            <person name="Sparrow T."/>
            <person name="Spaulding J."/>
            <person name="Stalker J."/>
            <person name="Stange-Thomann N."/>
            <person name="Stavropoulos S."/>
            <person name="Stone C."/>
            <person name="Strader C."/>
            <person name="Tesfaye S."/>
            <person name="Thomson T."/>
            <person name="Thoulutsang Y."/>
            <person name="Thoulutsang D."/>
            <person name="Topham K."/>
            <person name="Topping I."/>
            <person name="Tsamla T."/>
            <person name="Vassiliev H."/>
            <person name="Vo A."/>
            <person name="Wangchuk T."/>
            <person name="Wangdi T."/>
            <person name="Weiand M."/>
            <person name="Wilkinson J."/>
            <person name="Wilson A."/>
            <person name="Yadav S."/>
            <person name="Young G."/>
            <person name="Yu Q."/>
            <person name="Zembek L."/>
            <person name="Zhong D."/>
            <person name="Zimmer A."/>
            <person name="Zwirko Z."/>
            <person name="Jaffe D.B."/>
            <person name="Alvarez P."/>
            <person name="Brockman W."/>
            <person name="Butler J."/>
            <person name="Chin C."/>
            <person name="Gnerre S."/>
            <person name="Grabherr M."/>
            <person name="Kleber M."/>
            <person name="Mauceli E."/>
            <person name="MacCallum I."/>
        </authorList>
    </citation>
    <scope>NUCLEOTIDE SEQUENCE [LARGE SCALE GENOMIC DNA]</scope>
    <source>
        <strain evidence="3">Tucson 15081-1352.22</strain>
    </source>
</reference>
<dbReference type="InParanoid" id="A0A0Q9XK58"/>
<keyword evidence="3" id="KW-1185">Reference proteome</keyword>
<keyword evidence="1" id="KW-1133">Transmembrane helix</keyword>
<accession>A0A0Q9XK58</accession>
<evidence type="ECO:0000313" key="3">
    <source>
        <dbReference type="Proteomes" id="UP000009192"/>
    </source>
</evidence>
<keyword evidence="1" id="KW-0812">Transmembrane</keyword>
<dbReference type="EMBL" id="CH933820">
    <property type="protein sequence ID" value="KRG07801.1"/>
    <property type="molecule type" value="Genomic_DNA"/>
</dbReference>
<proteinExistence type="predicted"/>
<dbReference type="AlphaFoldDB" id="A0A0Q9XK58"/>
<evidence type="ECO:0000256" key="1">
    <source>
        <dbReference type="SAM" id="Phobius"/>
    </source>
</evidence>
<feature type="transmembrane region" description="Helical" evidence="1">
    <location>
        <begin position="96"/>
        <end position="118"/>
    </location>
</feature>
<name>A0A0Q9XK58_DROMO</name>
<sequence>MVASAVGRRGSLPRTSRIGARFQSRAHSLPLYRRISELDCPAPPPHCTDSANIPIPNPIGIGTEIGHRVILLLAARSVEGNEHQGLLQPAAETLAIWHEAAIALAFALLLLFAALASLTTSASGAGSGTSCGISTGTRAASTCIGCSCIRKCNCMGVVVIGGVMAA</sequence>
<organism evidence="2 3">
    <name type="scientific">Drosophila mojavensis</name>
    <name type="common">Fruit fly</name>
    <dbReference type="NCBI Taxonomy" id="7230"/>
    <lineage>
        <taxon>Eukaryota</taxon>
        <taxon>Metazoa</taxon>
        <taxon>Ecdysozoa</taxon>
        <taxon>Arthropoda</taxon>
        <taxon>Hexapoda</taxon>
        <taxon>Insecta</taxon>
        <taxon>Pterygota</taxon>
        <taxon>Neoptera</taxon>
        <taxon>Endopterygota</taxon>
        <taxon>Diptera</taxon>
        <taxon>Brachycera</taxon>
        <taxon>Muscomorpha</taxon>
        <taxon>Ephydroidea</taxon>
        <taxon>Drosophilidae</taxon>
        <taxon>Drosophila</taxon>
    </lineage>
</organism>
<gene>
    <name evidence="2" type="primary">Dmoj\GI26076</name>
    <name evidence="2" type="ORF">Dmoj_GI26076</name>
</gene>
<protein>
    <submittedName>
        <fullName evidence="2">Uncharacterized protein</fullName>
    </submittedName>
</protein>
<evidence type="ECO:0000313" key="2">
    <source>
        <dbReference type="EMBL" id="KRG07801.1"/>
    </source>
</evidence>